<proteinExistence type="predicted"/>
<dbReference type="PANTHER" id="PTHR37271">
    <property type="entry name" value="KARYOGAMY PROTEIN KAR9"/>
    <property type="match status" value="1"/>
</dbReference>
<feature type="compositionally biased region" description="Polar residues" evidence="2">
    <location>
        <begin position="79"/>
        <end position="88"/>
    </location>
</feature>
<feature type="compositionally biased region" description="Basic and acidic residues" evidence="2">
    <location>
        <begin position="1083"/>
        <end position="1093"/>
    </location>
</feature>
<keyword evidence="4" id="KW-1185">Reference proteome</keyword>
<feature type="compositionally biased region" description="Low complexity" evidence="2">
    <location>
        <begin position="96"/>
        <end position="151"/>
    </location>
</feature>
<feature type="region of interest" description="Disordered" evidence="2">
    <location>
        <begin position="1"/>
        <end position="166"/>
    </location>
</feature>
<accession>A0A430LDJ4</accession>
<evidence type="ECO:0000256" key="2">
    <source>
        <dbReference type="SAM" id="MobiDB-lite"/>
    </source>
</evidence>
<feature type="compositionally biased region" description="Polar residues" evidence="2">
    <location>
        <begin position="941"/>
        <end position="953"/>
    </location>
</feature>
<evidence type="ECO:0000256" key="1">
    <source>
        <dbReference type="SAM" id="Coils"/>
    </source>
</evidence>
<feature type="compositionally biased region" description="Low complexity" evidence="2">
    <location>
        <begin position="811"/>
        <end position="823"/>
    </location>
</feature>
<feature type="compositionally biased region" description="Low complexity" evidence="2">
    <location>
        <begin position="1035"/>
        <end position="1052"/>
    </location>
</feature>
<feature type="compositionally biased region" description="Low complexity" evidence="2">
    <location>
        <begin position="1068"/>
        <end position="1079"/>
    </location>
</feature>
<feature type="coiled-coil region" evidence="1">
    <location>
        <begin position="640"/>
        <end position="667"/>
    </location>
</feature>
<dbReference type="Proteomes" id="UP000287124">
    <property type="component" value="Unassembled WGS sequence"/>
</dbReference>
<feature type="compositionally biased region" description="Polar residues" evidence="2">
    <location>
        <begin position="1"/>
        <end position="20"/>
    </location>
</feature>
<dbReference type="GO" id="GO:0051293">
    <property type="term" value="P:establishment of spindle localization"/>
    <property type="evidence" value="ECO:0007669"/>
    <property type="project" value="TreeGrafter"/>
</dbReference>
<evidence type="ECO:0000313" key="3">
    <source>
        <dbReference type="EMBL" id="RTE73775.1"/>
    </source>
</evidence>
<dbReference type="Pfam" id="PF08580">
    <property type="entry name" value="KAR9"/>
    <property type="match status" value="1"/>
</dbReference>
<dbReference type="GO" id="GO:0043332">
    <property type="term" value="C:mating projection tip"/>
    <property type="evidence" value="ECO:0007669"/>
    <property type="project" value="TreeGrafter"/>
</dbReference>
<comment type="caution">
    <text evidence="3">The sequence shown here is derived from an EMBL/GenBank/DDBJ whole genome shotgun (WGS) entry which is preliminary data.</text>
</comment>
<feature type="compositionally biased region" description="Pro residues" evidence="2">
    <location>
        <begin position="306"/>
        <end position="323"/>
    </location>
</feature>
<dbReference type="GO" id="GO:0031578">
    <property type="term" value="P:mitotic spindle orientation checkpoint signaling"/>
    <property type="evidence" value="ECO:0007669"/>
    <property type="project" value="TreeGrafter"/>
</dbReference>
<dbReference type="GO" id="GO:0005816">
    <property type="term" value="C:spindle pole body"/>
    <property type="evidence" value="ECO:0007669"/>
    <property type="project" value="TreeGrafter"/>
</dbReference>
<keyword evidence="1" id="KW-0175">Coiled coil</keyword>
<dbReference type="AlphaFoldDB" id="A0A430LDJ4"/>
<sequence length="1093" mass="118133">MSASHSNATTPAVENGSLSDWASKADPFLITPATSPEANRSAGVGQDECDGGRDHDAPVGGLLKFADVPSQLSHLPFNPGSTDPSSTHAPDPNPNSSLLTSSSSAIDTTTTSSNSPSTTSSNTNTTPAADVAVTPATATKTTTTALLSYPTPTSPLPPPSGIRKTSPGLAARLKALGFGSQKLSTPPTTPHHIDNIGRLDEEHLRQLDEKHQAGSVKPVIARRGRPWKGAGALSSFKPAAHDPALDLPPFKVDDNDSIVTLLPEIRTPEPLDMDTQKYRLPDHTNGNGTKVTLDTRREHIERTTCPPSPDDGCVPPPPPPKDTPPIVTPAPVTPPTDYVPSLNSYFTPGHNRPGSIYTLSRVSFANQLAQLTSLQLPDAESLSSQVTAIPTAQVAAKALINAAEQIRSWISKASEVVDGLDSEDDVEWAAAGGREGLAEVENAITRFEELVKAYVSAIEQLQGRDDVANVPLSDLTRAVTQMESIMQEWAKIRRTLQIVRVQVEIAMEWEELWNNVLGDVQGEMDELSRLVFEMEERRHKSLMAAASADTVDIGDLETIVEENPQQASRLQAPNRYSLPAFPVTPNSPGTGTGTPTLSQDDSSLLALFARMQPLRASLDFLPMRLSMFEARAEQSFPTACEELSMRREGLDASYKKLEKDAESLRKELGEDRWVIVFRGAGRQAQKMQESVERSLFKLREAADAGLHLTNQPAMLKKLESYEAKKTHYGPAIERVLSIIEKGVNERLTVNGEILRLHTDMQARWLALKHQMKEAESLIDEIHADKGQQLRDSISSMLSNDHSTLGSGRETPGSSPPSSVIMSSLGMDPHTPKSKAPKMRATPGGNNRPIPSNRRHSSLPAPTSQIGRKPGFSRLSTVTGSSSTTNLVAPRQIKRPESTLPQRPRWNGSTNTADVDTGHNFKPLTLTTPSPYAKKSPMAHKSTGSITPGSSNSKLPKLRSPLARASSESPRVEDTPTRTGHSRLSFRERLASPGPSAQPLPKPRLASHNSTTALSGRRSSLQAARSIGADGESRQSRPASSLATSSRRTSLLPQPKAREGETGRDSPQALAGARMAMRRAPPLEPKDLKPRWRH</sequence>
<evidence type="ECO:0000313" key="4">
    <source>
        <dbReference type="Proteomes" id="UP000287124"/>
    </source>
</evidence>
<feature type="region of interest" description="Disordered" evidence="2">
    <location>
        <begin position="301"/>
        <end position="323"/>
    </location>
</feature>
<feature type="region of interest" description="Disordered" evidence="2">
    <location>
        <begin position="797"/>
        <end position="1093"/>
    </location>
</feature>
<dbReference type="EMBL" id="MIKF01000249">
    <property type="protein sequence ID" value="RTE73775.1"/>
    <property type="molecule type" value="Genomic_DNA"/>
</dbReference>
<dbReference type="InterPro" id="IPR013889">
    <property type="entry name" value="Karyogamy_KAR9"/>
</dbReference>
<dbReference type="PANTHER" id="PTHR37271:SF1">
    <property type="entry name" value="KARYOGAMY PROTEIN KAR9"/>
    <property type="match status" value="1"/>
</dbReference>
<evidence type="ECO:0008006" key="5">
    <source>
        <dbReference type="Google" id="ProtNLM"/>
    </source>
</evidence>
<reference evidence="3 4" key="1">
    <citation type="submission" date="2017-06" db="EMBL/GenBank/DDBJ databases">
        <title>Comparative genomic analysis of Ambrosia Fusariam Clade fungi.</title>
        <authorList>
            <person name="Stajich J.E."/>
            <person name="Carrillo J."/>
            <person name="Kijimoto T."/>
            <person name="Eskalen A."/>
            <person name="O'Donnell K."/>
            <person name="Kasson M."/>
        </authorList>
    </citation>
    <scope>NUCLEOTIDE SEQUENCE [LARGE SCALE GENOMIC DNA]</scope>
    <source>
        <strain evidence="3 4">UCR1854</strain>
    </source>
</reference>
<organism evidence="3 4">
    <name type="scientific">Fusarium euwallaceae</name>
    <dbReference type="NCBI Taxonomy" id="1147111"/>
    <lineage>
        <taxon>Eukaryota</taxon>
        <taxon>Fungi</taxon>
        <taxon>Dikarya</taxon>
        <taxon>Ascomycota</taxon>
        <taxon>Pezizomycotina</taxon>
        <taxon>Sordariomycetes</taxon>
        <taxon>Hypocreomycetidae</taxon>
        <taxon>Hypocreales</taxon>
        <taxon>Nectriaceae</taxon>
        <taxon>Fusarium</taxon>
        <taxon>Fusarium solani species complex</taxon>
    </lineage>
</organism>
<feature type="compositionally biased region" description="Polar residues" evidence="2">
    <location>
        <begin position="1006"/>
        <end position="1022"/>
    </location>
</feature>
<protein>
    <recommendedName>
        <fullName evidence="5">Karyogamy protein</fullName>
    </recommendedName>
</protein>
<feature type="compositionally biased region" description="Polar residues" evidence="2">
    <location>
        <begin position="873"/>
        <end position="886"/>
    </location>
</feature>
<dbReference type="GO" id="GO:0005938">
    <property type="term" value="C:cell cortex"/>
    <property type="evidence" value="ECO:0007669"/>
    <property type="project" value="TreeGrafter"/>
</dbReference>
<dbReference type="GO" id="GO:0030473">
    <property type="term" value="P:nuclear migration along microtubule"/>
    <property type="evidence" value="ECO:0007669"/>
    <property type="project" value="TreeGrafter"/>
</dbReference>
<name>A0A430LDJ4_9HYPO</name>
<gene>
    <name evidence="3" type="ORF">BHE90_011804</name>
</gene>